<keyword evidence="2" id="KW-0812">Transmembrane</keyword>
<evidence type="ECO:0000313" key="4">
    <source>
        <dbReference type="Proteomes" id="UP000826195"/>
    </source>
</evidence>
<proteinExistence type="predicted"/>
<keyword evidence="2" id="KW-0472">Membrane</keyword>
<evidence type="ECO:0000313" key="3">
    <source>
        <dbReference type="EMBL" id="KAH0554569.1"/>
    </source>
</evidence>
<dbReference type="AlphaFoldDB" id="A0AAV7IQN7"/>
<organism evidence="3 4">
    <name type="scientific">Cotesia glomerata</name>
    <name type="common">Lepidopteran parasitic wasp</name>
    <name type="synonym">Apanteles glomeratus</name>
    <dbReference type="NCBI Taxonomy" id="32391"/>
    <lineage>
        <taxon>Eukaryota</taxon>
        <taxon>Metazoa</taxon>
        <taxon>Ecdysozoa</taxon>
        <taxon>Arthropoda</taxon>
        <taxon>Hexapoda</taxon>
        <taxon>Insecta</taxon>
        <taxon>Pterygota</taxon>
        <taxon>Neoptera</taxon>
        <taxon>Endopterygota</taxon>
        <taxon>Hymenoptera</taxon>
        <taxon>Apocrita</taxon>
        <taxon>Ichneumonoidea</taxon>
        <taxon>Braconidae</taxon>
        <taxon>Microgastrinae</taxon>
        <taxon>Cotesia</taxon>
    </lineage>
</organism>
<dbReference type="EMBL" id="JAHXZJ010001119">
    <property type="protein sequence ID" value="KAH0554569.1"/>
    <property type="molecule type" value="Genomic_DNA"/>
</dbReference>
<protein>
    <submittedName>
        <fullName evidence="3">Uncharacterized protein</fullName>
    </submittedName>
</protein>
<feature type="region of interest" description="Disordered" evidence="1">
    <location>
        <begin position="50"/>
        <end position="120"/>
    </location>
</feature>
<feature type="compositionally biased region" description="Basic and acidic residues" evidence="1">
    <location>
        <begin position="98"/>
        <end position="107"/>
    </location>
</feature>
<gene>
    <name evidence="3" type="ORF">KQX54_011472</name>
</gene>
<feature type="transmembrane region" description="Helical" evidence="2">
    <location>
        <begin position="28"/>
        <end position="47"/>
    </location>
</feature>
<reference evidence="3 4" key="1">
    <citation type="journal article" date="2021" name="J. Hered.">
        <title>A chromosome-level genome assembly of the parasitoid wasp, Cotesia glomerata (Hymenoptera: Braconidae).</title>
        <authorList>
            <person name="Pinto B.J."/>
            <person name="Weis J.J."/>
            <person name="Gamble T."/>
            <person name="Ode P.J."/>
            <person name="Paul R."/>
            <person name="Zaspel J.M."/>
        </authorList>
    </citation>
    <scope>NUCLEOTIDE SEQUENCE [LARGE SCALE GENOMIC DNA]</scope>
    <source>
        <strain evidence="3">CgM1</strain>
    </source>
</reference>
<keyword evidence="2" id="KW-1133">Transmembrane helix</keyword>
<evidence type="ECO:0000256" key="2">
    <source>
        <dbReference type="SAM" id="Phobius"/>
    </source>
</evidence>
<evidence type="ECO:0000256" key="1">
    <source>
        <dbReference type="SAM" id="MobiDB-lite"/>
    </source>
</evidence>
<feature type="compositionally biased region" description="Polar residues" evidence="1">
    <location>
        <begin position="110"/>
        <end position="120"/>
    </location>
</feature>
<accession>A0AAV7IQN7</accession>
<name>A0AAV7IQN7_COTGL</name>
<feature type="compositionally biased region" description="Basic and acidic residues" evidence="1">
    <location>
        <begin position="75"/>
        <end position="87"/>
    </location>
</feature>
<dbReference type="Proteomes" id="UP000826195">
    <property type="component" value="Unassembled WGS sequence"/>
</dbReference>
<comment type="caution">
    <text evidence="3">The sequence shown here is derived from an EMBL/GenBank/DDBJ whole genome shotgun (WGS) entry which is preliminary data.</text>
</comment>
<sequence>MCPVLFYHLNVSICLCSFVLKKKNKMSYIIVFLAAIACAAAVTTNGAPSTFDGSSDWIENQDDNRNGAFDPNSKWNEERNLNRDFHGHGSASTGNWIEKQDDNRDFNGHGSRSTSNWNEN</sequence>
<keyword evidence="4" id="KW-1185">Reference proteome</keyword>